<dbReference type="SUPFAM" id="SSF51011">
    <property type="entry name" value="Glycosyl hydrolase domain"/>
    <property type="match status" value="1"/>
</dbReference>
<dbReference type="Pfam" id="PF00128">
    <property type="entry name" value="Alpha-amylase"/>
    <property type="match status" value="1"/>
</dbReference>
<dbReference type="Proteomes" id="UP000242754">
    <property type="component" value="Unassembled WGS sequence"/>
</dbReference>
<gene>
    <name evidence="6" type="ORF">Tpal_2499</name>
</gene>
<proteinExistence type="inferred from homology"/>
<protein>
    <recommendedName>
        <fullName evidence="4">Alpha,alpha-phosphotrehalase</fullName>
        <ecNumber evidence="4">3.2.1.93</ecNumber>
    </recommendedName>
</protein>
<evidence type="ECO:0000256" key="4">
    <source>
        <dbReference type="NCBIfam" id="TIGR02403"/>
    </source>
</evidence>
<dbReference type="EMBL" id="FJNE01000009">
    <property type="protein sequence ID" value="CZR00294.1"/>
    <property type="molecule type" value="Genomic_DNA"/>
</dbReference>
<dbReference type="InterPro" id="IPR045857">
    <property type="entry name" value="O16G_dom_2"/>
</dbReference>
<dbReference type="AlphaFoldDB" id="A0A143YWR8"/>
<dbReference type="STRING" id="140314.SAMN04488076_1083"/>
<name>A0A143YWR8_9LACT</name>
<evidence type="ECO:0000256" key="3">
    <source>
        <dbReference type="ARBA" id="ARBA00023295"/>
    </source>
</evidence>
<dbReference type="InterPro" id="IPR056300">
    <property type="entry name" value="SusG-like_C"/>
</dbReference>
<sequence length="551" mass="63770">MEHFQNKVIYQLYPKSFKDSDGDGIGDLQGIISQVPYLAELGVDMIWMNPIFVSPQKDNGYDITDYCAIDPVFGTMDDFEELIRTLKKEQIEVMFDMVFNHTSTTHEWFQKALLGDKEYEDFYIIREQKADGGLPTDWESKFGGEAWAPFGDTGKYYLHLFDESQADLNWRNPRVRDELQKVVNFWLAKGIKGFRFDVLNLIGKDELLLDSGGSNEKSIYTDRPIVHEYIRELNEASFGKADNIVTVGEMSSTTVENGILYSNPERKELSMIFNFHHLKVDYKDGEKWSNPPFDFLELKRILSEWQTGMSIGNGWNALFWNNHDQPRANSRFGDTTNYPYETATMLAQTIHLLRGTPYVYQGEEIGMTNPDFIDISDYVDIETHNAYQEMRLAGLSHQTAMEITKQKSRDNSRTPMQWDGSPNAGFTTGKPWLKVSDNYPTINVEKELADGKIFRYYQKLIQLRKENAIISEGSYEGVLLDDAEVYAYFRENEEEKVLVLNHFYPGEHTLAIPEEWTEATSECWIGNYEQRPLSASFTLHAYETVAYRMKK</sequence>
<dbReference type="InterPro" id="IPR013780">
    <property type="entry name" value="Glyco_hydro_b"/>
</dbReference>
<dbReference type="Pfam" id="PF23915">
    <property type="entry name" value="SusG_C"/>
    <property type="match status" value="1"/>
</dbReference>
<evidence type="ECO:0000256" key="2">
    <source>
        <dbReference type="ARBA" id="ARBA00022801"/>
    </source>
</evidence>
<evidence type="ECO:0000313" key="6">
    <source>
        <dbReference type="EMBL" id="CZR00294.1"/>
    </source>
</evidence>
<dbReference type="NCBIfam" id="NF008183">
    <property type="entry name" value="PRK10933.1"/>
    <property type="match status" value="1"/>
</dbReference>
<dbReference type="SUPFAM" id="SSF51445">
    <property type="entry name" value="(Trans)glycosidases"/>
    <property type="match status" value="1"/>
</dbReference>
<dbReference type="PANTHER" id="PTHR10357">
    <property type="entry name" value="ALPHA-AMYLASE FAMILY MEMBER"/>
    <property type="match status" value="1"/>
</dbReference>
<dbReference type="Gene3D" id="2.60.40.1180">
    <property type="entry name" value="Golgi alpha-mannosidase II"/>
    <property type="match status" value="1"/>
</dbReference>
<keyword evidence="7" id="KW-1185">Reference proteome</keyword>
<keyword evidence="3" id="KW-0326">Glycosidase</keyword>
<dbReference type="FunFam" id="3.90.400.10:FF:000002">
    <property type="entry name" value="Sucrose isomerase"/>
    <property type="match status" value="1"/>
</dbReference>
<reference evidence="6 7" key="1">
    <citation type="submission" date="2016-02" db="EMBL/GenBank/DDBJ databases">
        <authorList>
            <person name="Wen L."/>
            <person name="He K."/>
            <person name="Yang H."/>
        </authorList>
    </citation>
    <scope>NUCLEOTIDE SEQUENCE [LARGE SCALE GENOMIC DNA]</scope>
    <source>
        <strain evidence="6">Trichococcus palustris</strain>
    </source>
</reference>
<dbReference type="Gene3D" id="3.90.400.10">
    <property type="entry name" value="Oligo-1,6-glucosidase, Domain 2"/>
    <property type="match status" value="1"/>
</dbReference>
<dbReference type="InterPro" id="IPR017853">
    <property type="entry name" value="GH"/>
</dbReference>
<dbReference type="CDD" id="cd11333">
    <property type="entry name" value="AmyAc_SI_OligoGlu_DGase"/>
    <property type="match status" value="1"/>
</dbReference>
<evidence type="ECO:0000256" key="1">
    <source>
        <dbReference type="ARBA" id="ARBA00008061"/>
    </source>
</evidence>
<evidence type="ECO:0000313" key="7">
    <source>
        <dbReference type="Proteomes" id="UP000242754"/>
    </source>
</evidence>
<dbReference type="GO" id="GO:0005737">
    <property type="term" value="C:cytoplasm"/>
    <property type="evidence" value="ECO:0007669"/>
    <property type="project" value="UniProtKB-UniRule"/>
</dbReference>
<comment type="similarity">
    <text evidence="1">Belongs to the glycosyl hydrolase 13 family.</text>
</comment>
<dbReference type="Gene3D" id="3.20.20.80">
    <property type="entry name" value="Glycosidases"/>
    <property type="match status" value="1"/>
</dbReference>
<dbReference type="FunFam" id="3.20.20.80:FF:000064">
    <property type="entry name" value="Oligo-1,6-glucosidase"/>
    <property type="match status" value="1"/>
</dbReference>
<dbReference type="GO" id="GO:0008788">
    <property type="term" value="F:alpha,alpha-phosphotrehalase activity"/>
    <property type="evidence" value="ECO:0007669"/>
    <property type="project" value="UniProtKB-UniRule"/>
</dbReference>
<dbReference type="NCBIfam" id="TIGR02403">
    <property type="entry name" value="trehalose_treC"/>
    <property type="match status" value="1"/>
</dbReference>
<dbReference type="PANTHER" id="PTHR10357:SF217">
    <property type="entry name" value="TREHALOSE-6-PHOSPHATE HYDROLASE"/>
    <property type="match status" value="1"/>
</dbReference>
<accession>A0A143YWR8</accession>
<keyword evidence="2 6" id="KW-0378">Hydrolase</keyword>
<feature type="domain" description="Glycosyl hydrolase family 13 catalytic" evidence="5">
    <location>
        <begin position="11"/>
        <end position="413"/>
    </location>
</feature>
<dbReference type="InterPro" id="IPR012769">
    <property type="entry name" value="Trehalose_TreC"/>
</dbReference>
<organism evidence="6 7">
    <name type="scientific">Trichococcus palustris</name>
    <dbReference type="NCBI Taxonomy" id="140314"/>
    <lineage>
        <taxon>Bacteria</taxon>
        <taxon>Bacillati</taxon>
        <taxon>Bacillota</taxon>
        <taxon>Bacilli</taxon>
        <taxon>Lactobacillales</taxon>
        <taxon>Carnobacteriaceae</taxon>
        <taxon>Trichococcus</taxon>
    </lineage>
</organism>
<dbReference type="OrthoDB" id="9805159at2"/>
<dbReference type="InterPro" id="IPR006047">
    <property type="entry name" value="GH13_cat_dom"/>
</dbReference>
<dbReference type="GO" id="GO:0004556">
    <property type="term" value="F:alpha-amylase activity"/>
    <property type="evidence" value="ECO:0007669"/>
    <property type="project" value="TreeGrafter"/>
</dbReference>
<dbReference type="EC" id="3.2.1.93" evidence="4"/>
<evidence type="ECO:0000259" key="5">
    <source>
        <dbReference type="SMART" id="SM00642"/>
    </source>
</evidence>
<dbReference type="SMART" id="SM00642">
    <property type="entry name" value="Aamy"/>
    <property type="match status" value="1"/>
</dbReference>
<dbReference type="RefSeq" id="WP_087034012.1">
    <property type="nucleotide sequence ID" value="NZ_FJNE01000009.1"/>
</dbReference>
<dbReference type="GO" id="GO:0005993">
    <property type="term" value="P:trehalose catabolic process"/>
    <property type="evidence" value="ECO:0007669"/>
    <property type="project" value="InterPro"/>
</dbReference>